<evidence type="ECO:0000256" key="1">
    <source>
        <dbReference type="SAM" id="SignalP"/>
    </source>
</evidence>
<accession>A0A6I6SKI9</accession>
<dbReference type="PIRSF" id="PIRSF036389">
    <property type="entry name" value="IOR_B"/>
    <property type="match status" value="1"/>
</dbReference>
<dbReference type="EMBL" id="CP035042">
    <property type="protein sequence ID" value="QHC48904.1"/>
    <property type="molecule type" value="Genomic_DNA"/>
</dbReference>
<dbReference type="InterPro" id="IPR008274">
    <property type="entry name" value="AldOxase/xan_DH_MoCoBD1"/>
</dbReference>
<dbReference type="InterPro" id="IPR006311">
    <property type="entry name" value="TAT_signal"/>
</dbReference>
<feature type="chain" id="PRO_5026337699" evidence="1">
    <location>
        <begin position="23"/>
        <end position="754"/>
    </location>
</feature>
<evidence type="ECO:0000313" key="3">
    <source>
        <dbReference type="EMBL" id="QHC48904.1"/>
    </source>
</evidence>
<dbReference type="InterPro" id="IPR052516">
    <property type="entry name" value="N-heterocyclic_Hydroxylase"/>
</dbReference>
<feature type="domain" description="Aldehyde oxidase/xanthine dehydrogenase a/b hammerhead" evidence="2">
    <location>
        <begin position="242"/>
        <end position="320"/>
    </location>
</feature>
<dbReference type="Gene3D" id="3.90.1170.50">
    <property type="entry name" value="Aldehyde oxidase/xanthine dehydrogenase, a/b hammerhead"/>
    <property type="match status" value="1"/>
</dbReference>
<feature type="signal peptide" evidence="1">
    <location>
        <begin position="1"/>
        <end position="22"/>
    </location>
</feature>
<evidence type="ECO:0000313" key="4">
    <source>
        <dbReference type="Proteomes" id="UP000464013"/>
    </source>
</evidence>
<dbReference type="Pfam" id="PF20256">
    <property type="entry name" value="MoCoBD_2"/>
    <property type="match status" value="2"/>
</dbReference>
<dbReference type="Gene3D" id="3.30.365.10">
    <property type="entry name" value="Aldehyde oxidase/xanthine dehydrogenase, molybdopterin binding domain"/>
    <property type="match status" value="4"/>
</dbReference>
<dbReference type="SUPFAM" id="SSF56003">
    <property type="entry name" value="Molybdenum cofactor-binding domain"/>
    <property type="match status" value="2"/>
</dbReference>
<dbReference type="PROSITE" id="PS51318">
    <property type="entry name" value="TAT"/>
    <property type="match status" value="1"/>
</dbReference>
<organism evidence="3 4">
    <name type="scientific">Billgrantia tianxiuensis</name>
    <dbReference type="NCBI Taxonomy" id="2497861"/>
    <lineage>
        <taxon>Bacteria</taxon>
        <taxon>Pseudomonadati</taxon>
        <taxon>Pseudomonadota</taxon>
        <taxon>Gammaproteobacteria</taxon>
        <taxon>Oceanospirillales</taxon>
        <taxon>Halomonadaceae</taxon>
        <taxon>Billgrantia</taxon>
    </lineage>
</organism>
<dbReference type="InterPro" id="IPR046867">
    <property type="entry name" value="AldOxase/xan_DH_MoCoBD2"/>
</dbReference>
<gene>
    <name evidence="3" type="ORF">EKK97_03790</name>
</gene>
<dbReference type="Pfam" id="PF02738">
    <property type="entry name" value="MoCoBD_1"/>
    <property type="match status" value="1"/>
</dbReference>
<dbReference type="SMART" id="SM01008">
    <property type="entry name" value="Ald_Xan_dh_C"/>
    <property type="match status" value="1"/>
</dbReference>
<keyword evidence="4" id="KW-1185">Reference proteome</keyword>
<protein>
    <submittedName>
        <fullName evidence="3">Xanthine dehydrogenase family protein molybdopterin-binding subunit</fullName>
    </submittedName>
</protein>
<dbReference type="InterPro" id="IPR037165">
    <property type="entry name" value="AldOxase/xan_DH_Mopterin-bd_sf"/>
</dbReference>
<dbReference type="InterPro" id="IPR000674">
    <property type="entry name" value="Ald_Oxase/Xan_DH_a/b"/>
</dbReference>
<dbReference type="PANTHER" id="PTHR47495">
    <property type="entry name" value="ALDEHYDE DEHYDROGENASE"/>
    <property type="match status" value="1"/>
</dbReference>
<evidence type="ECO:0000259" key="2">
    <source>
        <dbReference type="SMART" id="SM01008"/>
    </source>
</evidence>
<keyword evidence="1" id="KW-0732">Signal</keyword>
<dbReference type="InterPro" id="IPR012368">
    <property type="entry name" value="OxRdtase_Mopterin-bd_su_IorB"/>
</dbReference>
<proteinExistence type="predicted"/>
<dbReference type="Proteomes" id="UP000464013">
    <property type="component" value="Chromosome"/>
</dbReference>
<sequence length="754" mass="81350">MRRSMRRCAAICAAAAPTCASGRPFTVPPRPEGRTMKPQAFSLTRRSFLAGAVAAGAALVVPLRLPAWAGQGEAAGLSQAFIRIDTNGQVTFVLPTSEMGQGTHTGQAQILAEELGADWSSIVVEMPKQPAPDYRVPFVGQMRSVGSFGIRVWHDPLRHAAAQAREMLTQAAAERLGVAPGTLHAEDGFIVHAGSGRRIPFGELVEDAMALPVPEEPTLRPDDERTLTGRSIPRLDTLAKVTGRAVYAMDVEREGMLYGAARLAPVFSAEVESFDESSVTGMPGVVAVVRVPRGAVVVAESWWQARRAADALDITFTRTPADDLSTDEIEGLLREALDRPDVPVSTLRGEAEATLSTEGRVVEAEYSVPLLAHACMEPINCLAESTAERTELWLGTQGHDVVRMTLENALQLPAEQLFINTTYLGGGFGRKTHGEIAVQAVLASRAVEGRPVKVLWSRENDIQQGQYRQTMRCRFRAVLDDAGAITGMRIRVAGPQMGREYGIDPEQRAQATGNLANFDPFSLGGLSDMYYDIPNFVVEHAVVDLPIPLCPWRSIAHSFNGFFFESFMDECAAAAERDPLEFRRSHCEGQARMLAVLDRVSEMSRWNEPAAEGIARGLAVVESYGSFVAQVVEARANGEGIQVERVHAAIDCGRAINPDQVEAQIQGSVIDALGAALRQKVTLRDGQAEQSNFHDYPLLRIGEAPSVAVGIVEIGSPLGGVGEPGVPPLAPALANALFAATQRRIRHLPFSDHA</sequence>
<name>A0A6I6SKI9_9GAMM</name>
<dbReference type="GO" id="GO:0016491">
    <property type="term" value="F:oxidoreductase activity"/>
    <property type="evidence" value="ECO:0007669"/>
    <property type="project" value="InterPro"/>
</dbReference>
<dbReference type="PANTHER" id="PTHR47495:SF2">
    <property type="entry name" value="ALDEHYDE DEHYDROGENASE"/>
    <property type="match status" value="1"/>
</dbReference>
<dbReference type="KEGG" id="htx:EKK97_03790"/>
<reference evidence="3 4" key="1">
    <citation type="submission" date="2019-01" db="EMBL/GenBank/DDBJ databases">
        <title>Complete genome of a denitifying bacterium Halomons sp. BC-M4-5.</title>
        <authorList>
            <person name="Wang L."/>
            <person name="Shao Z."/>
        </authorList>
    </citation>
    <scope>NUCLEOTIDE SEQUENCE [LARGE SCALE GENOMIC DNA]</scope>
    <source>
        <strain evidence="3 4">BC-M4-5</strain>
    </source>
</reference>
<dbReference type="AlphaFoldDB" id="A0A6I6SKI9"/>